<evidence type="ECO:0000256" key="6">
    <source>
        <dbReference type="ARBA" id="ARBA00023014"/>
    </source>
</evidence>
<proteinExistence type="predicted"/>
<dbReference type="PANTHER" id="PTHR36923">
    <property type="entry name" value="FERREDOXIN"/>
    <property type="match status" value="1"/>
</dbReference>
<evidence type="ECO:0000256" key="4">
    <source>
        <dbReference type="ARBA" id="ARBA00022982"/>
    </source>
</evidence>
<keyword evidence="3" id="KW-0479">Metal-binding</keyword>
<keyword evidence="6" id="KW-0411">Iron-sulfur</keyword>
<dbReference type="Gene3D" id="3.30.70.20">
    <property type="match status" value="1"/>
</dbReference>
<evidence type="ECO:0000256" key="7">
    <source>
        <dbReference type="ARBA" id="ARBA00023291"/>
    </source>
</evidence>
<name>A0ABV6M9G8_9ACTN</name>
<dbReference type="PANTHER" id="PTHR36923:SF3">
    <property type="entry name" value="FERREDOXIN"/>
    <property type="match status" value="1"/>
</dbReference>
<comment type="caution">
    <text evidence="8">The sequence shown here is derived from an EMBL/GenBank/DDBJ whole genome shotgun (WGS) entry which is preliminary data.</text>
</comment>
<evidence type="ECO:0000256" key="3">
    <source>
        <dbReference type="ARBA" id="ARBA00022723"/>
    </source>
</evidence>
<protein>
    <submittedName>
        <fullName evidence="8">Ferredoxin</fullName>
    </submittedName>
</protein>
<keyword evidence="4" id="KW-0249">Electron transport</keyword>
<keyword evidence="9" id="KW-1185">Reference proteome</keyword>
<keyword evidence="2" id="KW-0813">Transport</keyword>
<comment type="cofactor">
    <cofactor evidence="1">
        <name>[3Fe-4S] cluster</name>
        <dbReference type="ChEBI" id="CHEBI:21137"/>
    </cofactor>
</comment>
<keyword evidence="5" id="KW-0408">Iron</keyword>
<evidence type="ECO:0000256" key="1">
    <source>
        <dbReference type="ARBA" id="ARBA00001927"/>
    </source>
</evidence>
<evidence type="ECO:0000256" key="2">
    <source>
        <dbReference type="ARBA" id="ARBA00022448"/>
    </source>
</evidence>
<gene>
    <name evidence="8" type="ORF">ACFFIA_26505</name>
</gene>
<organism evidence="8 9">
    <name type="scientific">Phytohabitans kaempferiae</name>
    <dbReference type="NCBI Taxonomy" id="1620943"/>
    <lineage>
        <taxon>Bacteria</taxon>
        <taxon>Bacillati</taxon>
        <taxon>Actinomycetota</taxon>
        <taxon>Actinomycetes</taxon>
        <taxon>Micromonosporales</taxon>
        <taxon>Micromonosporaceae</taxon>
    </lineage>
</organism>
<dbReference type="RefSeq" id="WP_377255176.1">
    <property type="nucleotide sequence ID" value="NZ_JBHLUH010000056.1"/>
</dbReference>
<accession>A0ABV6M9G8</accession>
<dbReference type="EMBL" id="JBHLUH010000056">
    <property type="protein sequence ID" value="MFC0531199.1"/>
    <property type="molecule type" value="Genomic_DNA"/>
</dbReference>
<dbReference type="Proteomes" id="UP001589867">
    <property type="component" value="Unassembled WGS sequence"/>
</dbReference>
<dbReference type="InterPro" id="IPR051269">
    <property type="entry name" value="Fe-S_cluster_ET"/>
</dbReference>
<evidence type="ECO:0000313" key="9">
    <source>
        <dbReference type="Proteomes" id="UP001589867"/>
    </source>
</evidence>
<keyword evidence="7" id="KW-0003">3Fe-4S</keyword>
<sequence>MTTGAGDEGFTVEVDRVACEGHALCLIYAAEVFDVDDEERAVVLLDPVPATLRGAVEESANNCPVQAIHVRDRTAAAS</sequence>
<dbReference type="Pfam" id="PF13459">
    <property type="entry name" value="Fer4_15"/>
    <property type="match status" value="1"/>
</dbReference>
<evidence type="ECO:0000256" key="5">
    <source>
        <dbReference type="ARBA" id="ARBA00023004"/>
    </source>
</evidence>
<evidence type="ECO:0000313" key="8">
    <source>
        <dbReference type="EMBL" id="MFC0531199.1"/>
    </source>
</evidence>
<dbReference type="SUPFAM" id="SSF54862">
    <property type="entry name" value="4Fe-4S ferredoxins"/>
    <property type="match status" value="1"/>
</dbReference>
<reference evidence="8 9" key="1">
    <citation type="submission" date="2024-09" db="EMBL/GenBank/DDBJ databases">
        <authorList>
            <person name="Sun Q."/>
            <person name="Mori K."/>
        </authorList>
    </citation>
    <scope>NUCLEOTIDE SEQUENCE [LARGE SCALE GENOMIC DNA]</scope>
    <source>
        <strain evidence="8 9">TBRC 3947</strain>
    </source>
</reference>